<accession>A0AAD2D3Z1</accession>
<dbReference type="EMBL" id="CAMPGE010020355">
    <property type="protein sequence ID" value="CAI2378608.1"/>
    <property type="molecule type" value="Genomic_DNA"/>
</dbReference>
<proteinExistence type="predicted"/>
<protein>
    <submittedName>
        <fullName evidence="1">Uncharacterized protein</fullName>
    </submittedName>
</protein>
<dbReference type="Proteomes" id="UP001295684">
    <property type="component" value="Unassembled WGS sequence"/>
</dbReference>
<name>A0AAD2D3Z1_EUPCR</name>
<dbReference type="AlphaFoldDB" id="A0AAD2D3Z1"/>
<sequence>MPLIVIKQQPLTFETDSKDLASVLLFLCSLILDHTLNSSPISNRNRPSILIFTPIN</sequence>
<keyword evidence="2" id="KW-1185">Reference proteome</keyword>
<gene>
    <name evidence="1" type="ORF">ECRASSUSDP1_LOCUS20006</name>
</gene>
<organism evidence="1 2">
    <name type="scientific">Euplotes crassus</name>
    <dbReference type="NCBI Taxonomy" id="5936"/>
    <lineage>
        <taxon>Eukaryota</taxon>
        <taxon>Sar</taxon>
        <taxon>Alveolata</taxon>
        <taxon>Ciliophora</taxon>
        <taxon>Intramacronucleata</taxon>
        <taxon>Spirotrichea</taxon>
        <taxon>Hypotrichia</taxon>
        <taxon>Euplotida</taxon>
        <taxon>Euplotidae</taxon>
        <taxon>Moneuplotes</taxon>
    </lineage>
</organism>
<comment type="caution">
    <text evidence="1">The sequence shown here is derived from an EMBL/GenBank/DDBJ whole genome shotgun (WGS) entry which is preliminary data.</text>
</comment>
<evidence type="ECO:0000313" key="2">
    <source>
        <dbReference type="Proteomes" id="UP001295684"/>
    </source>
</evidence>
<reference evidence="1" key="1">
    <citation type="submission" date="2023-07" db="EMBL/GenBank/DDBJ databases">
        <authorList>
            <consortium name="AG Swart"/>
            <person name="Singh M."/>
            <person name="Singh A."/>
            <person name="Seah K."/>
            <person name="Emmerich C."/>
        </authorList>
    </citation>
    <scope>NUCLEOTIDE SEQUENCE</scope>
    <source>
        <strain evidence="1">DP1</strain>
    </source>
</reference>
<evidence type="ECO:0000313" key="1">
    <source>
        <dbReference type="EMBL" id="CAI2378608.1"/>
    </source>
</evidence>